<accession>A0ABY8UJS8</accession>
<evidence type="ECO:0000313" key="3">
    <source>
        <dbReference type="Proteomes" id="UP001244341"/>
    </source>
</evidence>
<evidence type="ECO:0000313" key="2">
    <source>
        <dbReference type="EMBL" id="WIA21629.1"/>
    </source>
</evidence>
<organism evidence="2 3">
    <name type="scientific">Tetradesmus obliquus</name>
    <name type="common">Green alga</name>
    <name type="synonym">Acutodesmus obliquus</name>
    <dbReference type="NCBI Taxonomy" id="3088"/>
    <lineage>
        <taxon>Eukaryota</taxon>
        <taxon>Viridiplantae</taxon>
        <taxon>Chlorophyta</taxon>
        <taxon>core chlorophytes</taxon>
        <taxon>Chlorophyceae</taxon>
        <taxon>CS clade</taxon>
        <taxon>Sphaeropleales</taxon>
        <taxon>Scenedesmaceae</taxon>
        <taxon>Tetradesmus</taxon>
    </lineage>
</organism>
<evidence type="ECO:0000256" key="1">
    <source>
        <dbReference type="SAM" id="MobiDB-lite"/>
    </source>
</evidence>
<protein>
    <recommendedName>
        <fullName evidence="4">O-fucosyltransferase family protein</fullName>
    </recommendedName>
</protein>
<dbReference type="EMBL" id="CP126220">
    <property type="protein sequence ID" value="WIA21629.1"/>
    <property type="molecule type" value="Genomic_DNA"/>
</dbReference>
<proteinExistence type="predicted"/>
<feature type="region of interest" description="Disordered" evidence="1">
    <location>
        <begin position="129"/>
        <end position="149"/>
    </location>
</feature>
<dbReference type="Proteomes" id="UP001244341">
    <property type="component" value="Chromosome 13b"/>
</dbReference>
<name>A0ABY8UJS8_TETOB</name>
<feature type="compositionally biased region" description="Low complexity" evidence="1">
    <location>
        <begin position="136"/>
        <end position="146"/>
    </location>
</feature>
<reference evidence="2 3" key="1">
    <citation type="submission" date="2023-05" db="EMBL/GenBank/DDBJ databases">
        <title>A 100% complete, gapless, phased diploid assembly of the Scenedesmus obliquus UTEX 3031 genome.</title>
        <authorList>
            <person name="Biondi T.C."/>
            <person name="Hanschen E.R."/>
            <person name="Kwon T."/>
            <person name="Eng W."/>
            <person name="Kruse C.P.S."/>
            <person name="Koehler S.I."/>
            <person name="Kunde Y."/>
            <person name="Gleasner C.D."/>
            <person name="You Mak K.T."/>
            <person name="Polle J."/>
            <person name="Hovde B.T."/>
            <person name="Starkenburg S.R."/>
        </authorList>
    </citation>
    <scope>NUCLEOTIDE SEQUENCE [LARGE SCALE GENOMIC DNA]</scope>
    <source>
        <strain evidence="2 3">DOE0152z</strain>
    </source>
</reference>
<keyword evidence="3" id="KW-1185">Reference proteome</keyword>
<gene>
    <name evidence="2" type="ORF">OEZ85_000811</name>
</gene>
<evidence type="ECO:0008006" key="4">
    <source>
        <dbReference type="Google" id="ProtNLM"/>
    </source>
</evidence>
<sequence length="326" mass="36391">MIAVYALANITGMGHLFRPLGCVGHIGGHVHYRSSSCDFSGDSDDARLLSRARQMIELPSTIEEEAVEGWEQQLVRAESFKWEKVLGELGEAVQQQQPTLFLAEHVNSLTTTYPDLFYALPQLRPSEPLPPLTCRSSSSGSSSSSSAGVHNKPWMLDALRFAIHIRRGDVVTDGWSERILSTQYYINLARTVTKVLEAAGCQYTVEVHTETPRTPEMVEELHTLKRGIPNAVMLPGKDLLWTWQMMATADILVMSNSMFSVSAALLNPDAISIHVPPRQAVVRQGMFKLRHWIAPEDENGTMADAAMDVIRQRVGLRPQATWRRIE</sequence>